<evidence type="ECO:0000256" key="3">
    <source>
        <dbReference type="ARBA" id="ARBA00023242"/>
    </source>
</evidence>
<evidence type="ECO:0000313" key="5">
    <source>
        <dbReference type="EMBL" id="CAL4197036.1"/>
    </source>
</evidence>
<keyword evidence="6" id="KW-1185">Reference proteome</keyword>
<evidence type="ECO:0000256" key="2">
    <source>
        <dbReference type="ARBA" id="ARBA00022737"/>
    </source>
</evidence>
<keyword evidence="2" id="KW-0677">Repeat</keyword>
<dbReference type="SUPFAM" id="SSF52058">
    <property type="entry name" value="L domain-like"/>
    <property type="match status" value="1"/>
</dbReference>
<proteinExistence type="predicted"/>
<dbReference type="Pfam" id="PF25344">
    <property type="entry name" value="PH_LRR1"/>
    <property type="match status" value="1"/>
</dbReference>
<keyword evidence="3" id="KW-0539">Nucleus</keyword>
<reference evidence="5 6" key="1">
    <citation type="submission" date="2024-05" db="EMBL/GenBank/DDBJ databases">
        <authorList>
            <person name="Wallberg A."/>
        </authorList>
    </citation>
    <scope>NUCLEOTIDE SEQUENCE [LARGE SCALE GENOMIC DNA]</scope>
</reference>
<dbReference type="PANTHER" id="PTHR48051:SF1">
    <property type="entry name" value="RAS SUPPRESSOR PROTEIN 1"/>
    <property type="match status" value="1"/>
</dbReference>
<dbReference type="AlphaFoldDB" id="A0AAV2SJ43"/>
<dbReference type="SMART" id="SM00364">
    <property type="entry name" value="LRR_BAC"/>
    <property type="match status" value="4"/>
</dbReference>
<dbReference type="Pfam" id="PF13855">
    <property type="entry name" value="LRR_8"/>
    <property type="match status" value="1"/>
</dbReference>
<evidence type="ECO:0000313" key="6">
    <source>
        <dbReference type="Proteomes" id="UP001497623"/>
    </source>
</evidence>
<sequence>MKINCEVQVNNRMNAVLNVSNAKKIRSSLGIGRPPGSKADRNSLFIQLCTAHNKQGVKYKIIDNIEGVFTKFISEGKFTIRFKQPTHELCVKADPVLAKTFLQTLKLGIQNKDIDKLHLSTLAPAKQREIEKPKTKLIITHRKDYPITTSFPYTLVNLTVRNVDLNRVENRIMKLKHLKNLNLSDNLIKEIPLPLGQMPNLSELHLANNKLTFINHTFFEGTITRTLGFLDLSNNEIEYLPHTLGKLKSLYTLKLDNNKLKKLPISLGKLSALRNLSTSNNQLVELPATLINLHLDQIDIFSNPLNSPLGVVKNCMPSGVKTLREIVSSYCVKRGLRPSASDIPATLVEYLSSWMRCPCGRICYESHILARFSLDLKTVTASLTINNVMGSSCPVLATICSSKCKEKYVSR</sequence>
<dbReference type="InterPro" id="IPR032675">
    <property type="entry name" value="LRR_dom_sf"/>
</dbReference>
<accession>A0AAV2SJ43</accession>
<comment type="caution">
    <text evidence="5">The sequence shown here is derived from an EMBL/GenBank/DDBJ whole genome shotgun (WGS) entry which is preliminary data.</text>
</comment>
<dbReference type="PANTHER" id="PTHR48051">
    <property type="match status" value="1"/>
</dbReference>
<dbReference type="InterPro" id="IPR003591">
    <property type="entry name" value="Leu-rich_rpt_typical-subtyp"/>
</dbReference>
<dbReference type="EMBL" id="CAXKWB010073306">
    <property type="protein sequence ID" value="CAL4197036.1"/>
    <property type="molecule type" value="Genomic_DNA"/>
</dbReference>
<protein>
    <recommendedName>
        <fullName evidence="4">PIF1/LRR1 pleckstrin homology domain-containing protein</fullName>
    </recommendedName>
</protein>
<evidence type="ECO:0000256" key="1">
    <source>
        <dbReference type="ARBA" id="ARBA00022614"/>
    </source>
</evidence>
<name>A0AAV2SJ43_MEGNR</name>
<dbReference type="InterPro" id="IPR001611">
    <property type="entry name" value="Leu-rich_rpt"/>
</dbReference>
<organism evidence="5 6">
    <name type="scientific">Meganyctiphanes norvegica</name>
    <name type="common">Northern krill</name>
    <name type="synonym">Thysanopoda norvegica</name>
    <dbReference type="NCBI Taxonomy" id="48144"/>
    <lineage>
        <taxon>Eukaryota</taxon>
        <taxon>Metazoa</taxon>
        <taxon>Ecdysozoa</taxon>
        <taxon>Arthropoda</taxon>
        <taxon>Crustacea</taxon>
        <taxon>Multicrustacea</taxon>
        <taxon>Malacostraca</taxon>
        <taxon>Eumalacostraca</taxon>
        <taxon>Eucarida</taxon>
        <taxon>Euphausiacea</taxon>
        <taxon>Euphausiidae</taxon>
        <taxon>Meganyctiphanes</taxon>
    </lineage>
</organism>
<dbReference type="InterPro" id="IPR057437">
    <property type="entry name" value="PIF1/LRR1_PH"/>
</dbReference>
<dbReference type="SMART" id="SM00369">
    <property type="entry name" value="LRR_TYP"/>
    <property type="match status" value="4"/>
</dbReference>
<dbReference type="InterPro" id="IPR050216">
    <property type="entry name" value="LRR_domain-containing"/>
</dbReference>
<dbReference type="GO" id="GO:0005737">
    <property type="term" value="C:cytoplasm"/>
    <property type="evidence" value="ECO:0007669"/>
    <property type="project" value="TreeGrafter"/>
</dbReference>
<dbReference type="PROSITE" id="PS51450">
    <property type="entry name" value="LRR"/>
    <property type="match status" value="1"/>
</dbReference>
<evidence type="ECO:0000259" key="4">
    <source>
        <dbReference type="Pfam" id="PF25344"/>
    </source>
</evidence>
<gene>
    <name evidence="5" type="ORF">MNOR_LOCUS37227</name>
</gene>
<feature type="domain" description="PIF1/LRR1 pleckstrin homology" evidence="4">
    <location>
        <begin position="1"/>
        <end position="120"/>
    </location>
</feature>
<dbReference type="Proteomes" id="UP001497623">
    <property type="component" value="Unassembled WGS sequence"/>
</dbReference>
<dbReference type="Gene3D" id="3.80.10.10">
    <property type="entry name" value="Ribonuclease Inhibitor"/>
    <property type="match status" value="1"/>
</dbReference>
<keyword evidence="1" id="KW-0433">Leucine-rich repeat</keyword>